<proteinExistence type="predicted"/>
<dbReference type="InterPro" id="IPR050126">
    <property type="entry name" value="Ap4A_hydrolase"/>
</dbReference>
<dbReference type="PANTHER" id="PTHR42850:SF4">
    <property type="entry name" value="ZINC-DEPENDENT ENDOPOLYPHOSPHATASE"/>
    <property type="match status" value="1"/>
</dbReference>
<dbReference type="SUPFAM" id="SSF56300">
    <property type="entry name" value="Metallo-dependent phosphatases"/>
    <property type="match status" value="1"/>
</dbReference>
<feature type="domain" description="Calcineurin-like phosphoesterase" evidence="1">
    <location>
        <begin position="3"/>
        <end position="177"/>
    </location>
</feature>
<dbReference type="GO" id="GO:0006798">
    <property type="term" value="P:polyphosphate catabolic process"/>
    <property type="evidence" value="ECO:0007669"/>
    <property type="project" value="TreeGrafter"/>
</dbReference>
<dbReference type="PATRIC" id="fig|52.7.peg.8874"/>
<dbReference type="Pfam" id="PF00149">
    <property type="entry name" value="Metallophos"/>
    <property type="match status" value="1"/>
</dbReference>
<accession>A0A0K1ET73</accession>
<dbReference type="RefSeq" id="WP_050435250.1">
    <property type="nucleotide sequence ID" value="NZ_CP012159.1"/>
</dbReference>
<gene>
    <name evidence="2" type="ORF">CMC5_080700</name>
</gene>
<dbReference type="STRING" id="52.CMC5_080700"/>
<dbReference type="AlphaFoldDB" id="A0A0K1ET73"/>
<dbReference type="InterPro" id="IPR004843">
    <property type="entry name" value="Calcineurin-like_PHP"/>
</dbReference>
<dbReference type="GO" id="GO:0016791">
    <property type="term" value="F:phosphatase activity"/>
    <property type="evidence" value="ECO:0007669"/>
    <property type="project" value="TreeGrafter"/>
</dbReference>
<dbReference type="Gene3D" id="3.60.21.10">
    <property type="match status" value="1"/>
</dbReference>
<sequence length="232" mass="25640">MPRTIIVGDVHGCRDELAALLERIGLAATDRLVMVGDLIVRGPDPCGTLDLLREVGAISVRGNHEDRLLRWHAGKGDSSGEPLGEMSKATARLLRKRDWAWLETLPYWIDLPEQGIRVVHAGVVPGLPIERQDPHTLMYVRCLGRYGEPVERRGGKRLWGETYVGPPHLVFGHNAKPEPQLHSWATGIDTGAVYGGRLTAMVLREGEMVPPAASRLDVLVSVPSRRRYCGKI</sequence>
<dbReference type="InterPro" id="IPR029052">
    <property type="entry name" value="Metallo-depent_PP-like"/>
</dbReference>
<keyword evidence="3" id="KW-1185">Reference proteome</keyword>
<evidence type="ECO:0000259" key="1">
    <source>
        <dbReference type="Pfam" id="PF00149"/>
    </source>
</evidence>
<evidence type="ECO:0000313" key="2">
    <source>
        <dbReference type="EMBL" id="AKT43833.1"/>
    </source>
</evidence>
<dbReference type="EMBL" id="CP012159">
    <property type="protein sequence ID" value="AKT43833.1"/>
    <property type="molecule type" value="Genomic_DNA"/>
</dbReference>
<dbReference type="GO" id="GO:0000298">
    <property type="term" value="F:endopolyphosphatase activity"/>
    <property type="evidence" value="ECO:0007669"/>
    <property type="project" value="TreeGrafter"/>
</dbReference>
<dbReference type="OrthoDB" id="9807890at2"/>
<dbReference type="GO" id="GO:0005737">
    <property type="term" value="C:cytoplasm"/>
    <property type="evidence" value="ECO:0007669"/>
    <property type="project" value="TreeGrafter"/>
</dbReference>
<dbReference type="PANTHER" id="PTHR42850">
    <property type="entry name" value="METALLOPHOSPHOESTERASE"/>
    <property type="match status" value="1"/>
</dbReference>
<dbReference type="KEGG" id="ccro:CMC5_080700"/>
<protein>
    <submittedName>
        <fullName evidence="2">Metallophosphatase</fullName>
    </submittedName>
</protein>
<organism evidence="2 3">
    <name type="scientific">Chondromyces crocatus</name>
    <dbReference type="NCBI Taxonomy" id="52"/>
    <lineage>
        <taxon>Bacteria</taxon>
        <taxon>Pseudomonadati</taxon>
        <taxon>Myxococcota</taxon>
        <taxon>Polyangia</taxon>
        <taxon>Polyangiales</taxon>
        <taxon>Polyangiaceae</taxon>
        <taxon>Chondromyces</taxon>
    </lineage>
</organism>
<name>A0A0K1ET73_CHOCO</name>
<reference evidence="2 3" key="1">
    <citation type="submission" date="2015-07" db="EMBL/GenBank/DDBJ databases">
        <title>Genome analysis of myxobacterium Chondromyces crocatus Cm c5 reveals a high potential for natural compound synthesis and the genetic basis for the loss of fruiting body formation.</title>
        <authorList>
            <person name="Zaburannyi N."/>
            <person name="Bunk B."/>
            <person name="Maier J."/>
            <person name="Overmann J."/>
            <person name="Mueller R."/>
        </authorList>
    </citation>
    <scope>NUCLEOTIDE SEQUENCE [LARGE SCALE GENOMIC DNA]</scope>
    <source>
        <strain evidence="2 3">Cm c5</strain>
    </source>
</reference>
<dbReference type="Proteomes" id="UP000067626">
    <property type="component" value="Chromosome"/>
</dbReference>
<evidence type="ECO:0000313" key="3">
    <source>
        <dbReference type="Proteomes" id="UP000067626"/>
    </source>
</evidence>